<organism evidence="2 3">
    <name type="scientific">Crepidotus variabilis</name>
    <dbReference type="NCBI Taxonomy" id="179855"/>
    <lineage>
        <taxon>Eukaryota</taxon>
        <taxon>Fungi</taxon>
        <taxon>Dikarya</taxon>
        <taxon>Basidiomycota</taxon>
        <taxon>Agaricomycotina</taxon>
        <taxon>Agaricomycetes</taxon>
        <taxon>Agaricomycetidae</taxon>
        <taxon>Agaricales</taxon>
        <taxon>Agaricineae</taxon>
        <taxon>Crepidotaceae</taxon>
        <taxon>Crepidotus</taxon>
    </lineage>
</organism>
<dbReference type="EMBL" id="MU157954">
    <property type="protein sequence ID" value="KAF9522230.1"/>
    <property type="molecule type" value="Genomic_DNA"/>
</dbReference>
<evidence type="ECO:0000313" key="3">
    <source>
        <dbReference type="Proteomes" id="UP000807306"/>
    </source>
</evidence>
<feature type="compositionally biased region" description="Basic and acidic residues" evidence="1">
    <location>
        <begin position="318"/>
        <end position="338"/>
    </location>
</feature>
<proteinExistence type="predicted"/>
<dbReference type="Proteomes" id="UP000807306">
    <property type="component" value="Unassembled WGS sequence"/>
</dbReference>
<evidence type="ECO:0000313" key="2">
    <source>
        <dbReference type="EMBL" id="KAF9522230.1"/>
    </source>
</evidence>
<sequence length="561" mass="63167">MLEGIKHRHEAINVPVPNIVIVDNCCQVRRAISQKMPGVEVVLDVLHFVRRYGAVILNGTRNPRRGKVLQDIRNAIISQPARGAKSPTRYYSKEEQATRLQSTYNHWLKEGGVWSAPASKVHSDQMAHVTKGCLARSRQDIRTDGSRIEGSHKAWNSLQRAQPSGLEVYNALAHDHVHRRNIRIATSAIEGGMKGINSIDFLTSTHGLHHTKLVSYVASKFNVLRAKENSRIQQHLSTQAVLREVVDDQKFGLVVSAHSRTFGGLLTIKDEQLQIDESLLNVPAEVSCLVPEKTSKRKQQPSNTENEPFQPLPPSKRVRNEESLGTHTPKEVTVDKSQVKAPADPSLTRSQLLFSVGTQVDVRSLSINSNLEFYLFMEMRDEFRWTSFGMTSHKWVSAVKIYNQRLVQRGKDEGVAVMAKSPRALMDKLSEIETRIFERVSTNNFKSRKGGEHFWKQHCFAVPELVNLKQDGIGGGTKKTRKIQMCSRCQTVMYPGPNGCPENHKKGYCADGVQQVPKDKSTEGVPPWPQPQGIFRVGKEFHVLPFLSEVHSLYEKNLKSD</sequence>
<dbReference type="AlphaFoldDB" id="A0A9P6JIN8"/>
<evidence type="ECO:0008006" key="4">
    <source>
        <dbReference type="Google" id="ProtNLM"/>
    </source>
</evidence>
<comment type="caution">
    <text evidence="2">The sequence shown here is derived from an EMBL/GenBank/DDBJ whole genome shotgun (WGS) entry which is preliminary data.</text>
</comment>
<accession>A0A9P6JIN8</accession>
<evidence type="ECO:0000256" key="1">
    <source>
        <dbReference type="SAM" id="MobiDB-lite"/>
    </source>
</evidence>
<reference evidence="2" key="1">
    <citation type="submission" date="2020-11" db="EMBL/GenBank/DDBJ databases">
        <authorList>
            <consortium name="DOE Joint Genome Institute"/>
            <person name="Ahrendt S."/>
            <person name="Riley R."/>
            <person name="Andreopoulos W."/>
            <person name="Labutti K."/>
            <person name="Pangilinan J."/>
            <person name="Ruiz-Duenas F.J."/>
            <person name="Barrasa J.M."/>
            <person name="Sanchez-Garcia M."/>
            <person name="Camarero S."/>
            <person name="Miyauchi S."/>
            <person name="Serrano A."/>
            <person name="Linde D."/>
            <person name="Babiker R."/>
            <person name="Drula E."/>
            <person name="Ayuso-Fernandez I."/>
            <person name="Pacheco R."/>
            <person name="Padilla G."/>
            <person name="Ferreira P."/>
            <person name="Barriuso J."/>
            <person name="Kellner H."/>
            <person name="Castanera R."/>
            <person name="Alfaro M."/>
            <person name="Ramirez L."/>
            <person name="Pisabarro A.G."/>
            <person name="Kuo A."/>
            <person name="Tritt A."/>
            <person name="Lipzen A."/>
            <person name="He G."/>
            <person name="Yan M."/>
            <person name="Ng V."/>
            <person name="Cullen D."/>
            <person name="Martin F."/>
            <person name="Rosso M.-N."/>
            <person name="Henrissat B."/>
            <person name="Hibbett D."/>
            <person name="Martinez A.T."/>
            <person name="Grigoriev I.V."/>
        </authorList>
    </citation>
    <scope>NUCLEOTIDE SEQUENCE</scope>
    <source>
        <strain evidence="2">CBS 506.95</strain>
    </source>
</reference>
<keyword evidence="3" id="KW-1185">Reference proteome</keyword>
<name>A0A9P6JIN8_9AGAR</name>
<protein>
    <recommendedName>
        <fullName evidence="4">Transposase</fullName>
    </recommendedName>
</protein>
<dbReference type="OrthoDB" id="3260919at2759"/>
<feature type="region of interest" description="Disordered" evidence="1">
    <location>
        <begin position="292"/>
        <end position="343"/>
    </location>
</feature>
<gene>
    <name evidence="2" type="ORF">CPB83DRAFT_872047</name>
</gene>